<organism evidence="1 2">
    <name type="scientific">Ditylenchus dipsaci</name>
    <dbReference type="NCBI Taxonomy" id="166011"/>
    <lineage>
        <taxon>Eukaryota</taxon>
        <taxon>Metazoa</taxon>
        <taxon>Ecdysozoa</taxon>
        <taxon>Nematoda</taxon>
        <taxon>Chromadorea</taxon>
        <taxon>Rhabditida</taxon>
        <taxon>Tylenchina</taxon>
        <taxon>Tylenchomorpha</taxon>
        <taxon>Sphaerularioidea</taxon>
        <taxon>Anguinidae</taxon>
        <taxon>Anguininae</taxon>
        <taxon>Ditylenchus</taxon>
    </lineage>
</organism>
<dbReference type="Proteomes" id="UP000887574">
    <property type="component" value="Unplaced"/>
</dbReference>
<evidence type="ECO:0000313" key="2">
    <source>
        <dbReference type="WBParaSite" id="jg3173"/>
    </source>
</evidence>
<name>A0A915EA83_9BILA</name>
<dbReference type="AlphaFoldDB" id="A0A915EA83"/>
<sequence length="119" mass="13201">MNVSVLLLVQLVVILLQIISVFFRLCACCLSPCANDDSGRNASLLRLLIFASKGIQIVQHYKQKALAISCSIRFGCKWLALWSDLTSSCENSALLCRLQQAKANVDYTEFLRRDVSASS</sequence>
<keyword evidence="1" id="KW-1185">Reference proteome</keyword>
<protein>
    <submittedName>
        <fullName evidence="2">Secreted protein</fullName>
    </submittedName>
</protein>
<evidence type="ECO:0000313" key="1">
    <source>
        <dbReference type="Proteomes" id="UP000887574"/>
    </source>
</evidence>
<accession>A0A915EA83</accession>
<dbReference type="WBParaSite" id="jg3173">
    <property type="protein sequence ID" value="jg3173"/>
    <property type="gene ID" value="jg3173"/>
</dbReference>
<proteinExistence type="predicted"/>
<reference evidence="2" key="1">
    <citation type="submission" date="2022-11" db="UniProtKB">
        <authorList>
            <consortium name="WormBaseParasite"/>
        </authorList>
    </citation>
    <scope>IDENTIFICATION</scope>
</reference>